<comment type="caution">
    <text evidence="2">The sequence shown here is derived from an EMBL/GenBank/DDBJ whole genome shotgun (WGS) entry which is preliminary data.</text>
</comment>
<feature type="region of interest" description="Disordered" evidence="1">
    <location>
        <begin position="172"/>
        <end position="192"/>
    </location>
</feature>
<protein>
    <submittedName>
        <fullName evidence="2">Uncharacterized protein</fullName>
    </submittedName>
</protein>
<dbReference type="EMBL" id="CAJVRL010000103">
    <property type="protein sequence ID" value="CAG8961108.1"/>
    <property type="molecule type" value="Genomic_DNA"/>
</dbReference>
<evidence type="ECO:0000313" key="3">
    <source>
        <dbReference type="Proteomes" id="UP000696280"/>
    </source>
</evidence>
<sequence length="192" mass="21314">MSVVKVESRLDSLTSIVSTLVALNEGLSLYPNLVVFLGMVDDLKRASAIIRAEPPRPPIRNHSPEGKMVGLVQQTTTSTLLIATSTTTPKKRKLRLLTSSGVKYRPWVRYSYDRSLNFPPATLRIMMVRKVHLKAIEDSIYISHGYLSWMAHFGSMRIAGGLESCRTSAGSWLSAKPDPTDPPPPYLIHTHS</sequence>
<gene>
    <name evidence="2" type="ORF">HYFRA_00002651</name>
</gene>
<evidence type="ECO:0000313" key="2">
    <source>
        <dbReference type="EMBL" id="CAG8961108.1"/>
    </source>
</evidence>
<keyword evidence="3" id="KW-1185">Reference proteome</keyword>
<organism evidence="2 3">
    <name type="scientific">Hymenoscyphus fraxineus</name>
    <dbReference type="NCBI Taxonomy" id="746836"/>
    <lineage>
        <taxon>Eukaryota</taxon>
        <taxon>Fungi</taxon>
        <taxon>Dikarya</taxon>
        <taxon>Ascomycota</taxon>
        <taxon>Pezizomycotina</taxon>
        <taxon>Leotiomycetes</taxon>
        <taxon>Helotiales</taxon>
        <taxon>Helotiaceae</taxon>
        <taxon>Hymenoscyphus</taxon>
    </lineage>
</organism>
<name>A0A9N9LAT7_9HELO</name>
<dbReference type="Proteomes" id="UP000696280">
    <property type="component" value="Unassembled WGS sequence"/>
</dbReference>
<dbReference type="AlphaFoldDB" id="A0A9N9LAT7"/>
<proteinExistence type="predicted"/>
<evidence type="ECO:0000256" key="1">
    <source>
        <dbReference type="SAM" id="MobiDB-lite"/>
    </source>
</evidence>
<accession>A0A9N9LAT7</accession>
<reference evidence="2" key="1">
    <citation type="submission" date="2021-07" db="EMBL/GenBank/DDBJ databases">
        <authorList>
            <person name="Durling M."/>
        </authorList>
    </citation>
    <scope>NUCLEOTIDE SEQUENCE</scope>
</reference>